<reference evidence="1" key="1">
    <citation type="journal article" date="2017" name="Science">
        <title>Giant viruses with an expanded complement of translation system components.</title>
        <authorList>
            <person name="Schulz F."/>
            <person name="Yutin N."/>
            <person name="Ivanova N.N."/>
            <person name="Ortega D.R."/>
            <person name="Lee T.K."/>
            <person name="Vierheilig J."/>
            <person name="Daims H."/>
            <person name="Horn M."/>
            <person name="Wagner M."/>
            <person name="Jensen G.J."/>
            <person name="Kyrpides N.C."/>
            <person name="Koonin E.V."/>
            <person name="Woyke T."/>
        </authorList>
    </citation>
    <scope>NUCLEOTIDE SEQUENCE</scope>
    <source>
        <strain evidence="1">HKV1</strain>
    </source>
</reference>
<organism evidence="1">
    <name type="scientific">Hokovirus HKV1</name>
    <dbReference type="NCBI Taxonomy" id="1977638"/>
    <lineage>
        <taxon>Viruses</taxon>
        <taxon>Varidnaviria</taxon>
        <taxon>Bamfordvirae</taxon>
        <taxon>Nucleocytoviricota</taxon>
        <taxon>Megaviricetes</taxon>
        <taxon>Imitervirales</taxon>
        <taxon>Mimiviridae</taxon>
        <taxon>Klosneuvirinae</taxon>
        <taxon>Hokovirus</taxon>
    </lineage>
</organism>
<protein>
    <submittedName>
        <fullName evidence="1">Uncharacterized protein</fullName>
    </submittedName>
</protein>
<dbReference type="EMBL" id="KY684105">
    <property type="protein sequence ID" value="ARF11020.1"/>
    <property type="molecule type" value="Genomic_DNA"/>
</dbReference>
<name>A0A1V0SH15_9VIRU</name>
<proteinExistence type="predicted"/>
<evidence type="ECO:0000313" key="1">
    <source>
        <dbReference type="EMBL" id="ARF11020.1"/>
    </source>
</evidence>
<gene>
    <name evidence="1" type="ORF">Hokovirus_3_293</name>
</gene>
<accession>A0A1V0SH15</accession>
<sequence length="297" mass="36325">MFEIDIAKDIAKEEPELLNRNYVYLQLLEKRLKKFEYLEKININLTYFSSSDNSYLLEKDYSNIKHSDKYTINNQLSKIETIILKKLLEENLDHDEIFSEHLEKHICLDQEIYETLGQINLRYLGFKRYYQIYEVIHRNNSNAYDYNKNYYMHCLNTKDKNILCLNYTSIFVFEVMDNDFDKKYIFYSDFSDGFYKTNEFIKLDYLLIDKLDLILDINRIIKTCKIKYQFFFYGHSGNLAIDNQYFDDQKYNSEYVDYDQYSIIYDRYDNICHLFYNDDIDSYYYKNTYTKGIQKKN</sequence>